<accession>A0A2N3NIU0</accession>
<dbReference type="OrthoDB" id="6132182at2759"/>
<evidence type="ECO:0000256" key="2">
    <source>
        <dbReference type="ARBA" id="ARBA00023008"/>
    </source>
</evidence>
<dbReference type="InterPro" id="IPR008922">
    <property type="entry name" value="Di-copper_centre_dom_sf"/>
</dbReference>
<dbReference type="PROSITE" id="PS00498">
    <property type="entry name" value="TYROSINASE_2"/>
    <property type="match status" value="1"/>
</dbReference>
<sequence>MQLSILATALLALGATAAPTCCHDAERREWRTLATKEKQAYIAAVKCLQSQPSQLKSTYPASTSRFDDFQAVHIDLTDQYHFTGPFQAWHRVFLHKYEADLRSLCSYKGSQPYWDWTRDSGSEAAFLASPVFHPVNGFGGNGPFVDTSEFPTTNVPVKIPNKTGGGCVQDGAFVNMTVTLGPGPSLESNPRCLTRDFSYWLVSRTLTKKMVDWTFEATSFAVYDHRVQGVGIEPEGMTIHAGGHLGVGGDIGEIGNMYSSPGDPLFYLHHANLDRLWDQWQRKNFAKRVKDMTGPDTMWAYPFNFFGDVPYSNITLETKLDFKGLLGPSESDRYVKIKDVMDSQGANLCVTYK</sequence>
<evidence type="ECO:0000256" key="1">
    <source>
        <dbReference type="ARBA" id="ARBA00022723"/>
    </source>
</evidence>
<dbReference type="InParanoid" id="A0A2N3NIU0"/>
<protein>
    <recommendedName>
        <fullName evidence="4">Tyrosinase copper-binding domain-containing protein</fullName>
    </recommendedName>
</protein>
<dbReference type="GO" id="GO:0046872">
    <property type="term" value="F:metal ion binding"/>
    <property type="evidence" value="ECO:0007669"/>
    <property type="project" value="UniProtKB-KW"/>
</dbReference>
<keyword evidence="6" id="KW-1185">Reference proteome</keyword>
<keyword evidence="1" id="KW-0479">Metal-binding</keyword>
<dbReference type="PANTHER" id="PTHR11474">
    <property type="entry name" value="TYROSINASE FAMILY MEMBER"/>
    <property type="match status" value="1"/>
</dbReference>
<dbReference type="GO" id="GO:0016491">
    <property type="term" value="F:oxidoreductase activity"/>
    <property type="evidence" value="ECO:0007669"/>
    <property type="project" value="InterPro"/>
</dbReference>
<dbReference type="STRING" id="41688.A0A2N3NIU0"/>
<feature type="signal peptide" evidence="3">
    <location>
        <begin position="1"/>
        <end position="17"/>
    </location>
</feature>
<dbReference type="Gene3D" id="1.10.1280.10">
    <property type="entry name" value="Di-copper center containing domain from catechol oxidase"/>
    <property type="match status" value="1"/>
</dbReference>
<dbReference type="SUPFAM" id="SSF48056">
    <property type="entry name" value="Di-copper centre-containing domain"/>
    <property type="match status" value="1"/>
</dbReference>
<keyword evidence="2" id="KW-0186">Copper</keyword>
<dbReference type="EMBL" id="NLAX01000004">
    <property type="protein sequence ID" value="PKS12344.1"/>
    <property type="molecule type" value="Genomic_DNA"/>
</dbReference>
<keyword evidence="3" id="KW-0732">Signal</keyword>
<evidence type="ECO:0000256" key="3">
    <source>
        <dbReference type="SAM" id="SignalP"/>
    </source>
</evidence>
<evidence type="ECO:0000259" key="4">
    <source>
        <dbReference type="PROSITE" id="PS00498"/>
    </source>
</evidence>
<dbReference type="Proteomes" id="UP000233524">
    <property type="component" value="Unassembled WGS sequence"/>
</dbReference>
<feature type="chain" id="PRO_5014871973" description="Tyrosinase copper-binding domain-containing protein" evidence="3">
    <location>
        <begin position="18"/>
        <end position="353"/>
    </location>
</feature>
<reference evidence="5 6" key="1">
    <citation type="journal article" date="2017" name="G3 (Bethesda)">
        <title>First Draft Genome Sequence of the Pathogenic Fungus Lomentospora prolificans (Formerly Scedosporium prolificans).</title>
        <authorList>
            <person name="Luo R."/>
            <person name="Zimin A."/>
            <person name="Workman R."/>
            <person name="Fan Y."/>
            <person name="Pertea G."/>
            <person name="Grossman N."/>
            <person name="Wear M.P."/>
            <person name="Jia B."/>
            <person name="Miller H."/>
            <person name="Casadevall A."/>
            <person name="Timp W."/>
            <person name="Zhang S.X."/>
            <person name="Salzberg S.L."/>
        </authorList>
    </citation>
    <scope>NUCLEOTIDE SEQUENCE [LARGE SCALE GENOMIC DNA]</scope>
    <source>
        <strain evidence="5 6">JHH-5317</strain>
    </source>
</reference>
<dbReference type="InterPro" id="IPR050316">
    <property type="entry name" value="Tyrosinase/Hemocyanin"/>
</dbReference>
<dbReference type="VEuPathDB" id="FungiDB:jhhlp_001644"/>
<comment type="caution">
    <text evidence="5">The sequence shown here is derived from an EMBL/GenBank/DDBJ whole genome shotgun (WGS) entry which is preliminary data.</text>
</comment>
<gene>
    <name evidence="5" type="ORF">jhhlp_001644</name>
</gene>
<dbReference type="PRINTS" id="PR00092">
    <property type="entry name" value="TYROSINASE"/>
</dbReference>
<organism evidence="5 6">
    <name type="scientific">Lomentospora prolificans</name>
    <dbReference type="NCBI Taxonomy" id="41688"/>
    <lineage>
        <taxon>Eukaryota</taxon>
        <taxon>Fungi</taxon>
        <taxon>Dikarya</taxon>
        <taxon>Ascomycota</taxon>
        <taxon>Pezizomycotina</taxon>
        <taxon>Sordariomycetes</taxon>
        <taxon>Hypocreomycetidae</taxon>
        <taxon>Microascales</taxon>
        <taxon>Microascaceae</taxon>
        <taxon>Lomentospora</taxon>
    </lineage>
</organism>
<evidence type="ECO:0000313" key="5">
    <source>
        <dbReference type="EMBL" id="PKS12344.1"/>
    </source>
</evidence>
<dbReference type="Pfam" id="PF00264">
    <property type="entry name" value="Tyrosinase"/>
    <property type="match status" value="1"/>
</dbReference>
<proteinExistence type="predicted"/>
<feature type="domain" description="Tyrosinase copper-binding" evidence="4">
    <location>
        <begin position="263"/>
        <end position="274"/>
    </location>
</feature>
<name>A0A2N3NIU0_9PEZI</name>
<dbReference type="InterPro" id="IPR002227">
    <property type="entry name" value="Tyrosinase_Cu-bd"/>
</dbReference>
<dbReference type="PANTHER" id="PTHR11474:SF126">
    <property type="entry name" value="TYROSINASE-LIKE PROTEIN TYR-1-RELATED"/>
    <property type="match status" value="1"/>
</dbReference>
<dbReference type="AlphaFoldDB" id="A0A2N3NIU0"/>
<evidence type="ECO:0000313" key="6">
    <source>
        <dbReference type="Proteomes" id="UP000233524"/>
    </source>
</evidence>